<evidence type="ECO:0000256" key="4">
    <source>
        <dbReference type="ARBA" id="ARBA00022840"/>
    </source>
</evidence>
<keyword evidence="2 7" id="KW-0812">Transmembrane</keyword>
<dbReference type="RefSeq" id="WP_170883238.1">
    <property type="nucleotide sequence ID" value="NZ_JABEYA020000016.1"/>
</dbReference>
<dbReference type="Proteomes" id="UP001238540">
    <property type="component" value="Unassembled WGS sequence"/>
</dbReference>
<accession>A0ABT8BPV9</accession>
<feature type="transmembrane region" description="Helical" evidence="7">
    <location>
        <begin position="75"/>
        <end position="99"/>
    </location>
</feature>
<dbReference type="PROSITE" id="PS50893">
    <property type="entry name" value="ABC_TRANSPORTER_2"/>
    <property type="match status" value="1"/>
</dbReference>
<dbReference type="InterPro" id="IPR027417">
    <property type="entry name" value="P-loop_NTPase"/>
</dbReference>
<dbReference type="SUPFAM" id="SSF90123">
    <property type="entry name" value="ABC transporter transmembrane region"/>
    <property type="match status" value="1"/>
</dbReference>
<evidence type="ECO:0000313" key="10">
    <source>
        <dbReference type="EMBL" id="MDN3608481.1"/>
    </source>
</evidence>
<dbReference type="PROSITE" id="PS50929">
    <property type="entry name" value="ABC_TM1F"/>
    <property type="match status" value="1"/>
</dbReference>
<dbReference type="InterPro" id="IPR011527">
    <property type="entry name" value="ABC1_TM_dom"/>
</dbReference>
<keyword evidence="4 10" id="KW-0067">ATP-binding</keyword>
<feature type="domain" description="ABC transmembrane type-1" evidence="9">
    <location>
        <begin position="22"/>
        <end position="320"/>
    </location>
</feature>
<dbReference type="PANTHER" id="PTHR24221">
    <property type="entry name" value="ATP-BINDING CASSETTE SUB-FAMILY B"/>
    <property type="match status" value="1"/>
</dbReference>
<dbReference type="InterPro" id="IPR003439">
    <property type="entry name" value="ABC_transporter-like_ATP-bd"/>
</dbReference>
<gene>
    <name evidence="10" type="ORF">QWZ16_01650</name>
</gene>
<feature type="domain" description="ABC transporter" evidence="8">
    <location>
        <begin position="354"/>
        <end position="585"/>
    </location>
</feature>
<dbReference type="GO" id="GO:0005524">
    <property type="term" value="F:ATP binding"/>
    <property type="evidence" value="ECO:0007669"/>
    <property type="project" value="UniProtKB-KW"/>
</dbReference>
<feature type="transmembrane region" description="Helical" evidence="7">
    <location>
        <begin position="265"/>
        <end position="284"/>
    </location>
</feature>
<dbReference type="InterPro" id="IPR003593">
    <property type="entry name" value="AAA+_ATPase"/>
</dbReference>
<organism evidence="10 11">
    <name type="scientific">Vibrio ostreicida</name>
    <dbReference type="NCBI Taxonomy" id="526588"/>
    <lineage>
        <taxon>Bacteria</taxon>
        <taxon>Pseudomonadati</taxon>
        <taxon>Pseudomonadota</taxon>
        <taxon>Gammaproteobacteria</taxon>
        <taxon>Vibrionales</taxon>
        <taxon>Vibrionaceae</taxon>
        <taxon>Vibrio</taxon>
    </lineage>
</organism>
<dbReference type="PANTHER" id="PTHR24221:SF654">
    <property type="entry name" value="ATP-BINDING CASSETTE SUB-FAMILY B MEMBER 6"/>
    <property type="match status" value="1"/>
</dbReference>
<evidence type="ECO:0000256" key="6">
    <source>
        <dbReference type="ARBA" id="ARBA00023136"/>
    </source>
</evidence>
<feature type="transmembrane region" description="Helical" evidence="7">
    <location>
        <begin position="180"/>
        <end position="198"/>
    </location>
</feature>
<dbReference type="PROSITE" id="PS00211">
    <property type="entry name" value="ABC_TRANSPORTER_1"/>
    <property type="match status" value="1"/>
</dbReference>
<evidence type="ECO:0000256" key="3">
    <source>
        <dbReference type="ARBA" id="ARBA00022741"/>
    </source>
</evidence>
<keyword evidence="11" id="KW-1185">Reference proteome</keyword>
<protein>
    <submittedName>
        <fullName evidence="10">ABC transporter ATP-binding protein</fullName>
    </submittedName>
</protein>
<evidence type="ECO:0000259" key="8">
    <source>
        <dbReference type="PROSITE" id="PS50893"/>
    </source>
</evidence>
<dbReference type="InterPro" id="IPR036640">
    <property type="entry name" value="ABC1_TM_sf"/>
</dbReference>
<dbReference type="Pfam" id="PF00664">
    <property type="entry name" value="ABC_membrane"/>
    <property type="match status" value="1"/>
</dbReference>
<dbReference type="EMBL" id="JAUFQC010000001">
    <property type="protein sequence ID" value="MDN3608481.1"/>
    <property type="molecule type" value="Genomic_DNA"/>
</dbReference>
<evidence type="ECO:0000256" key="1">
    <source>
        <dbReference type="ARBA" id="ARBA00004651"/>
    </source>
</evidence>
<comment type="subcellular location">
    <subcellularLocation>
        <location evidence="1">Cell membrane</location>
        <topology evidence="1">Multi-pass membrane protein</topology>
    </subcellularLocation>
</comment>
<evidence type="ECO:0000259" key="9">
    <source>
        <dbReference type="PROSITE" id="PS50929"/>
    </source>
</evidence>
<feature type="transmembrane region" description="Helical" evidence="7">
    <location>
        <begin position="20"/>
        <end position="45"/>
    </location>
</feature>
<keyword evidence="6 7" id="KW-0472">Membrane</keyword>
<evidence type="ECO:0000256" key="2">
    <source>
        <dbReference type="ARBA" id="ARBA00022692"/>
    </source>
</evidence>
<dbReference type="Gene3D" id="3.40.50.300">
    <property type="entry name" value="P-loop containing nucleotide triphosphate hydrolases"/>
    <property type="match status" value="1"/>
</dbReference>
<evidence type="ECO:0000256" key="7">
    <source>
        <dbReference type="SAM" id="Phobius"/>
    </source>
</evidence>
<keyword evidence="5 7" id="KW-1133">Transmembrane helix</keyword>
<name>A0ABT8BPV9_9VIBR</name>
<reference evidence="11" key="1">
    <citation type="journal article" date="2019" name="Int. J. Syst. Evol. Microbiol.">
        <title>The Global Catalogue of Microorganisms (GCM) 10K type strain sequencing project: providing services to taxonomists for standard genome sequencing and annotation.</title>
        <authorList>
            <consortium name="The Broad Institute Genomics Platform"/>
            <consortium name="The Broad Institute Genome Sequencing Center for Infectious Disease"/>
            <person name="Wu L."/>
            <person name="Ma J."/>
        </authorList>
    </citation>
    <scope>NUCLEOTIDE SEQUENCE [LARGE SCALE GENOMIC DNA]</scope>
    <source>
        <strain evidence="11">CECT 7398</strain>
    </source>
</reference>
<keyword evidence="3" id="KW-0547">Nucleotide-binding</keyword>
<feature type="transmembrane region" description="Helical" evidence="7">
    <location>
        <begin position="145"/>
        <end position="174"/>
    </location>
</feature>
<evidence type="ECO:0000313" key="11">
    <source>
        <dbReference type="Proteomes" id="UP001238540"/>
    </source>
</evidence>
<dbReference type="InterPro" id="IPR039421">
    <property type="entry name" value="Type_1_exporter"/>
</dbReference>
<dbReference type="Pfam" id="PF00005">
    <property type="entry name" value="ABC_tran"/>
    <property type="match status" value="1"/>
</dbReference>
<dbReference type="Gene3D" id="1.20.1560.10">
    <property type="entry name" value="ABC transporter type 1, transmembrane domain"/>
    <property type="match status" value="1"/>
</dbReference>
<comment type="caution">
    <text evidence="10">The sequence shown here is derived from an EMBL/GenBank/DDBJ whole genome shotgun (WGS) entry which is preliminary data.</text>
</comment>
<dbReference type="InterPro" id="IPR017871">
    <property type="entry name" value="ABC_transporter-like_CS"/>
</dbReference>
<dbReference type="SUPFAM" id="SSF52540">
    <property type="entry name" value="P-loop containing nucleoside triphosphate hydrolases"/>
    <property type="match status" value="1"/>
</dbReference>
<sequence>MLAIIRNVFSILLVNKKKDFYVLVVLMFLLSILELIGLGVLIPVISTLSDPGKINNNEYFVLINELLGFSGEHSAIFLMLFFLVAFYILKAISTLVIIFKQQVFVNRMFTDLSVNILSHNMSLKFSEFKNKDTSSYLKDIVSSSAYLSLCTFNILQLVTETFVLLSIIVFLYFYVGLVKVLYLLSAVLVLGWLFKSVTRNISFYGQQRDSVMHEITKSATEALNGYREIRNNDVLENVIGDYEKKADPYVDIYAKFGTMIYVPKVTLESLAALGIIVYIFYVFYMGLPMASVMQNLIIFSFVGLRTIPSFSKLLNALAQIRYFGSESEKFKTLFLDSGSKYVYNGSVDDFSESIEFKNISFKYPGSVDKTLDRLSFKIEKNKKYGFVGQSGSGKSTLFDIILGLSSPESGTICIDGHHYSTLEDINVTKLVGVVSQDFFILDGSLKSNVLFFSEYEDKELFDSAIEGAQLREFVEKNKDGLVGENGSNLSGGQKQRLAIARSLYANKSILLLDEATSALDNSTERQFINYLNNKNDHTVLTIAHRLTTVKDCDEIFVFKNGRIVDAGNFINLSETSVEFKRLLNSGDVICDE</sequence>
<proteinExistence type="predicted"/>
<evidence type="ECO:0000256" key="5">
    <source>
        <dbReference type="ARBA" id="ARBA00022989"/>
    </source>
</evidence>
<dbReference type="SMART" id="SM00382">
    <property type="entry name" value="AAA"/>
    <property type="match status" value="1"/>
</dbReference>